<protein>
    <submittedName>
        <fullName evidence="2">Helix-turn-helix transcriptional regulator</fullName>
    </submittedName>
</protein>
<dbReference type="RefSeq" id="WP_248632742.1">
    <property type="nucleotide sequence ID" value="NZ_JALPTH010000006.1"/>
</dbReference>
<dbReference type="Gene3D" id="1.10.260.40">
    <property type="entry name" value="lambda repressor-like DNA-binding domains"/>
    <property type="match status" value="1"/>
</dbReference>
<dbReference type="SUPFAM" id="SSF47413">
    <property type="entry name" value="lambda repressor-like DNA-binding domains"/>
    <property type="match status" value="1"/>
</dbReference>
<reference evidence="2 3" key="1">
    <citation type="submission" date="2022-04" db="EMBL/GenBank/DDBJ databases">
        <title>Streptomyces sp. nov. LCR6-01 isolated from Lichen of Dirinaria sp.</title>
        <authorList>
            <person name="Kanchanasin P."/>
            <person name="Tanasupawat S."/>
            <person name="Phongsopitanun W."/>
        </authorList>
    </citation>
    <scope>NUCLEOTIDE SEQUENCE [LARGE SCALE GENOMIC DNA]</scope>
    <source>
        <strain evidence="2 3">LCR6-01</strain>
    </source>
</reference>
<proteinExistence type="predicted"/>
<dbReference type="SMART" id="SM00530">
    <property type="entry name" value="HTH_XRE"/>
    <property type="match status" value="2"/>
</dbReference>
<dbReference type="PROSITE" id="PS50943">
    <property type="entry name" value="HTH_CROC1"/>
    <property type="match status" value="1"/>
</dbReference>
<dbReference type="InterPro" id="IPR010982">
    <property type="entry name" value="Lambda_DNA-bd_dom_sf"/>
</dbReference>
<dbReference type="Proteomes" id="UP001522868">
    <property type="component" value="Unassembled WGS sequence"/>
</dbReference>
<comment type="caution">
    <text evidence="2">The sequence shown here is derived from an EMBL/GenBank/DDBJ whole genome shotgun (WGS) entry which is preliminary data.</text>
</comment>
<organism evidence="2 3">
    <name type="scientific">Streptomyces lichenis</name>
    <dbReference type="NCBI Taxonomy" id="2306967"/>
    <lineage>
        <taxon>Bacteria</taxon>
        <taxon>Bacillati</taxon>
        <taxon>Actinomycetota</taxon>
        <taxon>Actinomycetes</taxon>
        <taxon>Kitasatosporales</taxon>
        <taxon>Streptomycetaceae</taxon>
        <taxon>Streptomyces</taxon>
    </lineage>
</organism>
<evidence type="ECO:0000313" key="2">
    <source>
        <dbReference type="EMBL" id="MCK8677527.1"/>
    </source>
</evidence>
<accession>A0ABT0I871</accession>
<dbReference type="InterPro" id="IPR001387">
    <property type="entry name" value="Cro/C1-type_HTH"/>
</dbReference>
<evidence type="ECO:0000259" key="1">
    <source>
        <dbReference type="PROSITE" id="PS50943"/>
    </source>
</evidence>
<keyword evidence="3" id="KW-1185">Reference proteome</keyword>
<name>A0ABT0I871_9ACTN</name>
<evidence type="ECO:0000313" key="3">
    <source>
        <dbReference type="Proteomes" id="UP001522868"/>
    </source>
</evidence>
<dbReference type="CDD" id="cd00093">
    <property type="entry name" value="HTH_XRE"/>
    <property type="match status" value="1"/>
</dbReference>
<feature type="domain" description="HTH cro/C1-type" evidence="1">
    <location>
        <begin position="39"/>
        <end position="75"/>
    </location>
</feature>
<dbReference type="EMBL" id="JALPTH010000006">
    <property type="protein sequence ID" value="MCK8677527.1"/>
    <property type="molecule type" value="Genomic_DNA"/>
</dbReference>
<gene>
    <name evidence="2" type="ORF">M1O15_09005</name>
</gene>
<sequence length="228" mass="25023">MHPSPPSPPFNALAARRLREALGMAPAHVAYGLRAQYGLGVAPETVIAWERGHASPDARELSALAGVLWCSPGELLAAATTLREHRIARAVAPADLARRLGMDLKAYLRVEETGRWRGTERQTAALAEALSLGPRELLEATGRSEELSDLLRSAATTRWQAYVKPIAKLLPIPRHRLEEVLQRLHADYQARMVSTNSWGSDVTGGSGGEAGREYLARVVDHFWEHARM</sequence>